<feature type="transmembrane region" description="Helical" evidence="6">
    <location>
        <begin position="424"/>
        <end position="447"/>
    </location>
</feature>
<dbReference type="PANTHER" id="PTHR30572:SF18">
    <property type="entry name" value="ABC-TYPE MACROLIDE FAMILY EXPORT SYSTEM PERMEASE COMPONENT 2"/>
    <property type="match status" value="1"/>
</dbReference>
<feature type="transmembrane region" description="Helical" evidence="6">
    <location>
        <begin position="716"/>
        <end position="738"/>
    </location>
</feature>
<feature type="transmembrane region" description="Helical" evidence="6">
    <location>
        <begin position="675"/>
        <end position="696"/>
    </location>
</feature>
<evidence type="ECO:0000256" key="4">
    <source>
        <dbReference type="ARBA" id="ARBA00022989"/>
    </source>
</evidence>
<feature type="domain" description="ABC3 transporter permease C-terminal" evidence="7">
    <location>
        <begin position="292"/>
        <end position="407"/>
    </location>
</feature>
<keyword evidence="5 6" id="KW-0472">Membrane</keyword>
<sequence>MLKHSITIFLRSIKRDRSTFFINIVGLSTGLACVILIAIWVRDELAVDKFHENDKELYQVWNRFGEAGNIKLVDWTPDMLAETMADKLPEVKYASPFIPSGWLGSVPLTISEETHKAKGVFAGEDYFRMFSFDFLIGDPEKALSEIGSMVISESLARRIFGEPQRAIGKALRWNTLNTSETNTIAGVFKDIPSNSTQQFDFVLPFERFVQLSPNIGRESSWTQNAPITYILLKGGTDVAAFSKKIEGFSKAQNPDVQADLFLKQYSSNYLHGNFENGKVAGGRIDYIYLFSAIALFTLIIACINFMNLTTANATRRLKEIGVKKALGSRRKTLVGQYFGEALLTAIIALLIALVLIQLVLPQFNLITGKELSIPFNVSTIATVLGVTLFAGLLAGSYPALYLARFNPIAVLRGKLKKSLNEVRVRKSLVVFQFSLSIILIVAVLVVYQQVNYIQSRNLGMDKDNVVYFQKEGLLQQNSEAFLTEVREIPGVRNATTAVQSFIGNQLNNTMGVRWPGFEEGNEVDFTDMSSTMGLIETLNLEMKEGRSFSKTYASDSTQAIIFNETAVEAMGLEDAVGKTVQLWGQDRKVIGVVKDFHFQSFKETIKPSFLRLVPDHRTFLFIASIESGREKEVLAQLENAYAKFNPGFTFEYRFLDEDYQVLYESEQRVSVLSGYFAGLAILISCLGLFGLAMFTAERKRKEISIRKVLGQSATQVAVMLSAEFGKLVLLAIVIGLPLAYLLTDDWLKDYAYGISLKWSYFLGAGLLAMFIALLTVGSQALKAAAANPVNALKEE</sequence>
<dbReference type="GO" id="GO:0022857">
    <property type="term" value="F:transmembrane transporter activity"/>
    <property type="evidence" value="ECO:0007669"/>
    <property type="project" value="TreeGrafter"/>
</dbReference>
<evidence type="ECO:0000259" key="7">
    <source>
        <dbReference type="Pfam" id="PF02687"/>
    </source>
</evidence>
<dbReference type="RefSeq" id="WP_161434639.1">
    <property type="nucleotide sequence ID" value="NZ_WXYO01000002.1"/>
</dbReference>
<dbReference type="InterPro" id="IPR003838">
    <property type="entry name" value="ABC3_permease_C"/>
</dbReference>
<feature type="domain" description="MacB-like periplasmic core" evidence="8">
    <location>
        <begin position="21"/>
        <end position="246"/>
    </location>
</feature>
<dbReference type="Proteomes" id="UP000475249">
    <property type="component" value="Unassembled WGS sequence"/>
</dbReference>
<feature type="transmembrane region" description="Helical" evidence="6">
    <location>
        <begin position="758"/>
        <end position="776"/>
    </location>
</feature>
<evidence type="ECO:0000256" key="6">
    <source>
        <dbReference type="SAM" id="Phobius"/>
    </source>
</evidence>
<keyword evidence="10" id="KW-1185">Reference proteome</keyword>
<evidence type="ECO:0000256" key="2">
    <source>
        <dbReference type="ARBA" id="ARBA00022475"/>
    </source>
</evidence>
<dbReference type="PROSITE" id="PS51257">
    <property type="entry name" value="PROKAR_LIPOPROTEIN"/>
    <property type="match status" value="1"/>
</dbReference>
<keyword evidence="3 6" id="KW-0812">Transmembrane</keyword>
<feature type="transmembrane region" description="Helical" evidence="6">
    <location>
        <begin position="286"/>
        <end position="308"/>
    </location>
</feature>
<comment type="caution">
    <text evidence="9">The sequence shown here is derived from an EMBL/GenBank/DDBJ whole genome shotgun (WGS) entry which is preliminary data.</text>
</comment>
<feature type="domain" description="MacB-like periplasmic core" evidence="8">
    <location>
        <begin position="435"/>
        <end position="600"/>
    </location>
</feature>
<organism evidence="9 10">
    <name type="scientific">Poritiphilus flavus</name>
    <dbReference type="NCBI Taxonomy" id="2697053"/>
    <lineage>
        <taxon>Bacteria</taxon>
        <taxon>Pseudomonadati</taxon>
        <taxon>Bacteroidota</taxon>
        <taxon>Flavobacteriia</taxon>
        <taxon>Flavobacteriales</taxon>
        <taxon>Flavobacteriaceae</taxon>
        <taxon>Poritiphilus</taxon>
    </lineage>
</organism>
<dbReference type="InterPro" id="IPR025857">
    <property type="entry name" value="MacB_PCD"/>
</dbReference>
<feature type="transmembrane region" description="Helical" evidence="6">
    <location>
        <begin position="20"/>
        <end position="41"/>
    </location>
</feature>
<keyword evidence="4 6" id="KW-1133">Transmembrane helix</keyword>
<dbReference type="GO" id="GO:0005886">
    <property type="term" value="C:plasma membrane"/>
    <property type="evidence" value="ECO:0007669"/>
    <property type="project" value="UniProtKB-SubCell"/>
</dbReference>
<protein>
    <submittedName>
        <fullName evidence="9">FtsX-like permease family protein</fullName>
    </submittedName>
</protein>
<feature type="transmembrane region" description="Helical" evidence="6">
    <location>
        <begin position="337"/>
        <end position="360"/>
    </location>
</feature>
<feature type="transmembrane region" description="Helical" evidence="6">
    <location>
        <begin position="380"/>
        <end position="403"/>
    </location>
</feature>
<accession>A0A6L9EAE9</accession>
<keyword evidence="2" id="KW-1003">Cell membrane</keyword>
<proteinExistence type="predicted"/>
<dbReference type="AlphaFoldDB" id="A0A6L9EAE9"/>
<name>A0A6L9EAE9_9FLAO</name>
<evidence type="ECO:0000259" key="8">
    <source>
        <dbReference type="Pfam" id="PF12704"/>
    </source>
</evidence>
<reference evidence="9 10" key="1">
    <citation type="submission" date="2020-01" db="EMBL/GenBank/DDBJ databases">
        <title>Bacteria diversity of Porities sp.</title>
        <authorList>
            <person name="Wang G."/>
        </authorList>
    </citation>
    <scope>NUCLEOTIDE SEQUENCE [LARGE SCALE GENOMIC DNA]</scope>
    <source>
        <strain evidence="9 10">R33</strain>
    </source>
</reference>
<dbReference type="PANTHER" id="PTHR30572">
    <property type="entry name" value="MEMBRANE COMPONENT OF TRANSPORTER-RELATED"/>
    <property type="match status" value="1"/>
</dbReference>
<dbReference type="EMBL" id="WXYO01000002">
    <property type="protein sequence ID" value="NAS11623.1"/>
    <property type="molecule type" value="Genomic_DNA"/>
</dbReference>
<evidence type="ECO:0000313" key="10">
    <source>
        <dbReference type="Proteomes" id="UP000475249"/>
    </source>
</evidence>
<comment type="subcellular location">
    <subcellularLocation>
        <location evidence="1">Cell membrane</location>
        <topology evidence="1">Multi-pass membrane protein</topology>
    </subcellularLocation>
</comment>
<evidence type="ECO:0000256" key="5">
    <source>
        <dbReference type="ARBA" id="ARBA00023136"/>
    </source>
</evidence>
<evidence type="ECO:0000256" key="3">
    <source>
        <dbReference type="ARBA" id="ARBA00022692"/>
    </source>
</evidence>
<dbReference type="InterPro" id="IPR050250">
    <property type="entry name" value="Macrolide_Exporter_MacB"/>
</dbReference>
<feature type="domain" description="ABC3 transporter permease C-terminal" evidence="7">
    <location>
        <begin position="676"/>
        <end position="788"/>
    </location>
</feature>
<dbReference type="Pfam" id="PF12704">
    <property type="entry name" value="MacB_PCD"/>
    <property type="match status" value="2"/>
</dbReference>
<gene>
    <name evidence="9" type="ORF">GTQ38_06395</name>
</gene>
<evidence type="ECO:0000313" key="9">
    <source>
        <dbReference type="EMBL" id="NAS11623.1"/>
    </source>
</evidence>
<evidence type="ECO:0000256" key="1">
    <source>
        <dbReference type="ARBA" id="ARBA00004651"/>
    </source>
</evidence>
<dbReference type="Pfam" id="PF02687">
    <property type="entry name" value="FtsX"/>
    <property type="match status" value="2"/>
</dbReference>